<keyword evidence="1" id="KW-0732">Signal</keyword>
<evidence type="ECO:0000313" key="3">
    <source>
        <dbReference type="Proteomes" id="UP000019443"/>
    </source>
</evidence>
<feature type="signal peptide" evidence="1">
    <location>
        <begin position="1"/>
        <end position="25"/>
    </location>
</feature>
<keyword evidence="2" id="KW-0614">Plasmid</keyword>
<dbReference type="InterPro" id="IPR009337">
    <property type="entry name" value="DUF995"/>
</dbReference>
<organism evidence="2 3">
    <name type="scientific">Rhizobium favelukesii</name>
    <dbReference type="NCBI Taxonomy" id="348824"/>
    <lineage>
        <taxon>Bacteria</taxon>
        <taxon>Pseudomonadati</taxon>
        <taxon>Pseudomonadota</taxon>
        <taxon>Alphaproteobacteria</taxon>
        <taxon>Hyphomicrobiales</taxon>
        <taxon>Rhizobiaceae</taxon>
        <taxon>Rhizobium/Agrobacterium group</taxon>
        <taxon>Rhizobium</taxon>
    </lineage>
</organism>
<dbReference type="AlphaFoldDB" id="W6RKR0"/>
<dbReference type="Proteomes" id="UP000019443">
    <property type="component" value="Plasmid pLPU83d"/>
</dbReference>
<dbReference type="EMBL" id="HG916855">
    <property type="protein sequence ID" value="CDM61732.1"/>
    <property type="molecule type" value="Genomic_DNA"/>
</dbReference>
<name>W6RKR0_9HYPH</name>
<dbReference type="KEGG" id="rhl:LPU83_pLPU83d_0361"/>
<evidence type="ECO:0000313" key="2">
    <source>
        <dbReference type="EMBL" id="CDM61732.1"/>
    </source>
</evidence>
<gene>
    <name evidence="2" type="ORF">LPU83_pLPU83d_0361</name>
</gene>
<geneLocation type="plasmid" evidence="2 3">
    <name>pLPU83d</name>
</geneLocation>
<reference evidence="2" key="1">
    <citation type="submission" date="2013-11" db="EMBL/GenBank/DDBJ databases">
        <title>Draft genome sequence of the broad-host-range Rhizobium sp. LPU83 strain, a member of the low-genetic diversity Oregon-like Rhizobium sp. group.</title>
        <authorList>
            <person name="Wibberg D."/>
            <person name="Puehler A."/>
            <person name="Schlueter A."/>
        </authorList>
    </citation>
    <scope>NUCLEOTIDE SEQUENCE [LARGE SCALE GENOMIC DNA]</scope>
    <source>
        <strain evidence="2">LPU83</strain>
        <plasmid evidence="2">pLPU83d</plasmid>
    </source>
</reference>
<accession>W6RKR0</accession>
<feature type="chain" id="PRO_5004882520" evidence="1">
    <location>
        <begin position="26"/>
        <end position="183"/>
    </location>
</feature>
<dbReference type="Pfam" id="PF06191">
    <property type="entry name" value="DUF995"/>
    <property type="match status" value="1"/>
</dbReference>
<proteinExistence type="predicted"/>
<evidence type="ECO:0000256" key="1">
    <source>
        <dbReference type="SAM" id="SignalP"/>
    </source>
</evidence>
<dbReference type="PATRIC" id="fig|348824.6.peg.5982"/>
<keyword evidence="3" id="KW-1185">Reference proteome</keyword>
<dbReference type="HOGENOM" id="CLU_099449_0_0_5"/>
<protein>
    <submittedName>
        <fullName evidence="2">Secreted protein</fullName>
    </submittedName>
</protein>
<sequence>MAKFQQSRTQSGVRLLTAIATLALALSGSTYEATSQDAVLPASAQAMTAGEVHELFSNKSWKWENGAGRMKAEGRRFSAWVDGENDKSWAEGRWLVTKTGQMCLDATWHSASGAFPARTCFSHMVDGGTIYQKREPDGKWFVFRHVPPQGGDEANTLLATDLVSGRLKDMKAAVGPTMQPSKE</sequence>